<dbReference type="PANTHER" id="PTHR24304">
    <property type="entry name" value="CYTOCHROME P450 FAMILY 7"/>
    <property type="match status" value="1"/>
</dbReference>
<evidence type="ECO:0000256" key="4">
    <source>
        <dbReference type="ARBA" id="ARBA00022723"/>
    </source>
</evidence>
<evidence type="ECO:0000313" key="8">
    <source>
        <dbReference type="EMBL" id="ROV91189.1"/>
    </source>
</evidence>
<dbReference type="GO" id="GO:0008395">
    <property type="term" value="F:steroid hydroxylase activity"/>
    <property type="evidence" value="ECO:0007669"/>
    <property type="project" value="TreeGrafter"/>
</dbReference>
<dbReference type="OrthoDB" id="1470350at2759"/>
<evidence type="ECO:0000313" key="9">
    <source>
        <dbReference type="Proteomes" id="UP000283895"/>
    </source>
</evidence>
<accession>A0A423VJK6</accession>
<dbReference type="InterPro" id="IPR050529">
    <property type="entry name" value="CYP450_sterol_14alpha_dmase"/>
</dbReference>
<dbReference type="PRINTS" id="PR00465">
    <property type="entry name" value="EP450IV"/>
</dbReference>
<dbReference type="Proteomes" id="UP000283895">
    <property type="component" value="Unassembled WGS sequence"/>
</dbReference>
<dbReference type="GO" id="GO:0020037">
    <property type="term" value="F:heme binding"/>
    <property type="evidence" value="ECO:0007669"/>
    <property type="project" value="InterPro"/>
</dbReference>
<comment type="cofactor">
    <cofactor evidence="1 7">
        <name>heme</name>
        <dbReference type="ChEBI" id="CHEBI:30413"/>
    </cofactor>
</comment>
<dbReference type="InterPro" id="IPR036396">
    <property type="entry name" value="Cyt_P450_sf"/>
</dbReference>
<evidence type="ECO:0000256" key="1">
    <source>
        <dbReference type="ARBA" id="ARBA00001971"/>
    </source>
</evidence>
<keyword evidence="9" id="KW-1185">Reference proteome</keyword>
<dbReference type="InterPro" id="IPR002403">
    <property type="entry name" value="Cyt_P450_E_grp-IV"/>
</dbReference>
<sequence>MERGINHMGRTHEPFAIQLPGRKLYIITDPKDVTEVFNNKHGLDNDYSLRELVGVFGVTPEGIRRAWHVPQPGDWCFIPENPINPQQMSFAKWIQYSYRKYLLTAETMEEICSMFVNSLLDTICTDSMESCRRQDNTVSLYTLIRKVMVEASTRSMFGPHLHEIDHNVVEYILGFNDNAWQVVTRYPDLFGRSAVSRPRKKMMAIIRQFVERPLAENSLANSFVRNLLIAMENTGLDMHSRAAMLLMVFWATVSNEYNATFWFMAHLLHDVPLLKHVKKETEAAWQSGELDVKNISDRYPVFDAVLNEVLRHKNSAGAMRLVVEKTKIGNKVLQPGNTVLIPFQQIHTNENVWGDNCLEFDHTRFLERKSMARNTSFRPFGGGSSYCAGKTLAKQEVFSAVAILLHRFDLRLAMTGKMNQPFPVLNVRTPSMGINGPEKGMDLIVEMTER</sequence>
<dbReference type="AlphaFoldDB" id="A0A423VJK6"/>
<dbReference type="CDD" id="cd11040">
    <property type="entry name" value="CYP7_CYP8-like"/>
    <property type="match status" value="1"/>
</dbReference>
<dbReference type="GO" id="GO:0016705">
    <property type="term" value="F:oxidoreductase activity, acting on paired donors, with incorporation or reduction of molecular oxygen"/>
    <property type="evidence" value="ECO:0007669"/>
    <property type="project" value="InterPro"/>
</dbReference>
<feature type="binding site" description="axial binding residue" evidence="7">
    <location>
        <position position="387"/>
    </location>
    <ligand>
        <name>heme</name>
        <dbReference type="ChEBI" id="CHEBI:30413"/>
    </ligand>
    <ligandPart>
        <name>Fe</name>
        <dbReference type="ChEBI" id="CHEBI:18248"/>
    </ligandPart>
</feature>
<evidence type="ECO:0000256" key="7">
    <source>
        <dbReference type="PIRSR" id="PIRSR602403-1"/>
    </source>
</evidence>
<proteinExistence type="inferred from homology"/>
<evidence type="ECO:0000256" key="6">
    <source>
        <dbReference type="ARBA" id="ARBA00023033"/>
    </source>
</evidence>
<keyword evidence="6" id="KW-0560">Oxidoreductase</keyword>
<evidence type="ECO:0000256" key="3">
    <source>
        <dbReference type="ARBA" id="ARBA00022617"/>
    </source>
</evidence>
<dbReference type="GO" id="GO:0005506">
    <property type="term" value="F:iron ion binding"/>
    <property type="evidence" value="ECO:0007669"/>
    <property type="project" value="InterPro"/>
</dbReference>
<dbReference type="Pfam" id="PF00067">
    <property type="entry name" value="p450"/>
    <property type="match status" value="1"/>
</dbReference>
<comment type="caution">
    <text evidence="8">The sequence shown here is derived from an EMBL/GenBank/DDBJ whole genome shotgun (WGS) entry which is preliminary data.</text>
</comment>
<dbReference type="EMBL" id="LKEA01000057">
    <property type="protein sequence ID" value="ROV91189.1"/>
    <property type="molecule type" value="Genomic_DNA"/>
</dbReference>
<comment type="similarity">
    <text evidence="2">Belongs to the cytochrome P450 family.</text>
</comment>
<evidence type="ECO:0000256" key="2">
    <source>
        <dbReference type="ARBA" id="ARBA00010617"/>
    </source>
</evidence>
<dbReference type="InterPro" id="IPR001128">
    <property type="entry name" value="Cyt_P450"/>
</dbReference>
<evidence type="ECO:0008006" key="10">
    <source>
        <dbReference type="Google" id="ProtNLM"/>
    </source>
</evidence>
<gene>
    <name evidence="8" type="ORF">VMCG_09334</name>
</gene>
<reference evidence="8 9" key="1">
    <citation type="submission" date="2015-09" db="EMBL/GenBank/DDBJ databases">
        <title>Host preference determinants of Valsa canker pathogens revealed by comparative genomics.</title>
        <authorList>
            <person name="Yin Z."/>
            <person name="Huang L."/>
        </authorList>
    </citation>
    <scope>NUCLEOTIDE SEQUENCE [LARGE SCALE GENOMIC DNA]</scope>
    <source>
        <strain evidence="8 9">03-1</strain>
    </source>
</reference>
<name>A0A423VJK6_9PEZI</name>
<organism evidence="8 9">
    <name type="scientific">Cytospora schulzeri</name>
    <dbReference type="NCBI Taxonomy" id="448051"/>
    <lineage>
        <taxon>Eukaryota</taxon>
        <taxon>Fungi</taxon>
        <taxon>Dikarya</taxon>
        <taxon>Ascomycota</taxon>
        <taxon>Pezizomycotina</taxon>
        <taxon>Sordariomycetes</taxon>
        <taxon>Sordariomycetidae</taxon>
        <taxon>Diaporthales</taxon>
        <taxon>Cytosporaceae</taxon>
        <taxon>Cytospora</taxon>
    </lineage>
</organism>
<dbReference type="SUPFAM" id="SSF48264">
    <property type="entry name" value="Cytochrome P450"/>
    <property type="match status" value="1"/>
</dbReference>
<keyword evidence="5 7" id="KW-0408">Iron</keyword>
<protein>
    <recommendedName>
        <fullName evidence="10">Cytochrome P450</fullName>
    </recommendedName>
</protein>
<keyword evidence="6" id="KW-0503">Monooxygenase</keyword>
<keyword evidence="4 7" id="KW-0479">Metal-binding</keyword>
<keyword evidence="3 7" id="KW-0349">Heme</keyword>
<dbReference type="STRING" id="356882.A0A423VJK6"/>
<dbReference type="Gene3D" id="1.10.630.10">
    <property type="entry name" value="Cytochrome P450"/>
    <property type="match status" value="1"/>
</dbReference>
<evidence type="ECO:0000256" key="5">
    <source>
        <dbReference type="ARBA" id="ARBA00023004"/>
    </source>
</evidence>
<dbReference type="PANTHER" id="PTHR24304:SF2">
    <property type="entry name" value="24-HYDROXYCHOLESTEROL 7-ALPHA-HYDROXYLASE"/>
    <property type="match status" value="1"/>
</dbReference>